<dbReference type="STRING" id="485916.Dtox_1295"/>
<dbReference type="HOGENOM" id="CLU_028397_0_0_9"/>
<dbReference type="InterPro" id="IPR021745">
    <property type="entry name" value="CbiG_mid"/>
</dbReference>
<dbReference type="InterPro" id="IPR052553">
    <property type="entry name" value="CbiG_hydrolase"/>
</dbReference>
<evidence type="ECO:0000259" key="3">
    <source>
        <dbReference type="Pfam" id="PF11761"/>
    </source>
</evidence>
<proteinExistence type="predicted"/>
<feature type="domain" description="Cobalamin synthesis G N-terminal" evidence="2">
    <location>
        <begin position="57"/>
        <end position="136"/>
    </location>
</feature>
<feature type="domain" description="CobE/GbiG C-terminal" evidence="1">
    <location>
        <begin position="230"/>
        <end position="352"/>
    </location>
</feature>
<dbReference type="Pfam" id="PF11761">
    <property type="entry name" value="CbiG_mid"/>
    <property type="match status" value="1"/>
</dbReference>
<reference evidence="4 5" key="1">
    <citation type="journal article" date="2009" name="Stand. Genomic Sci.">
        <title>Complete genome sequence of Desulfotomaculum acetoxidans type strain (5575).</title>
        <authorList>
            <person name="Spring S."/>
            <person name="Lapidus A."/>
            <person name="Schroder M."/>
            <person name="Gleim D."/>
            <person name="Sims D."/>
            <person name="Meincke L."/>
            <person name="Glavina Del Rio T."/>
            <person name="Tice H."/>
            <person name="Copeland A."/>
            <person name="Cheng J.F."/>
            <person name="Lucas S."/>
            <person name="Chen F."/>
            <person name="Nolan M."/>
            <person name="Bruce D."/>
            <person name="Goodwin L."/>
            <person name="Pitluck S."/>
            <person name="Ivanova N."/>
            <person name="Mavromatis K."/>
            <person name="Mikhailova N."/>
            <person name="Pati A."/>
            <person name="Chen A."/>
            <person name="Palaniappan K."/>
            <person name="Land M."/>
            <person name="Hauser L."/>
            <person name="Chang Y.J."/>
            <person name="Jeffries C.D."/>
            <person name="Chain P."/>
            <person name="Saunders E."/>
            <person name="Brettin T."/>
            <person name="Detter J.C."/>
            <person name="Goker M."/>
            <person name="Bristow J."/>
            <person name="Eisen J.A."/>
            <person name="Markowitz V."/>
            <person name="Hugenholtz P."/>
            <person name="Kyrpides N.C."/>
            <person name="Klenk H.P."/>
            <person name="Han C."/>
        </authorList>
    </citation>
    <scope>NUCLEOTIDE SEQUENCE [LARGE SCALE GENOMIC DNA]</scope>
    <source>
        <strain evidence="5">ATCC 49208 / DSM 771 / VKM B-1644</strain>
    </source>
</reference>
<evidence type="ECO:0000259" key="2">
    <source>
        <dbReference type="Pfam" id="PF11760"/>
    </source>
</evidence>
<dbReference type="SUPFAM" id="SSF159672">
    <property type="entry name" value="CbiG N-terminal domain-like"/>
    <property type="match status" value="1"/>
</dbReference>
<evidence type="ECO:0000259" key="1">
    <source>
        <dbReference type="Pfam" id="PF01890"/>
    </source>
</evidence>
<evidence type="ECO:0000313" key="4">
    <source>
        <dbReference type="EMBL" id="ACV62177.1"/>
    </source>
</evidence>
<dbReference type="InterPro" id="IPR002750">
    <property type="entry name" value="CobE/GbiG_C"/>
</dbReference>
<dbReference type="RefSeq" id="WP_015756892.1">
    <property type="nucleotide sequence ID" value="NC_013216.1"/>
</dbReference>
<accession>C8W688</accession>
<gene>
    <name evidence="4" type="ordered locus">Dtox_1295</name>
</gene>
<dbReference type="EMBL" id="CP001720">
    <property type="protein sequence ID" value="ACV62177.1"/>
    <property type="molecule type" value="Genomic_DNA"/>
</dbReference>
<dbReference type="Pfam" id="PF01890">
    <property type="entry name" value="CbiG_C"/>
    <property type="match status" value="1"/>
</dbReference>
<dbReference type="GO" id="GO:0009236">
    <property type="term" value="P:cobalamin biosynthetic process"/>
    <property type="evidence" value="ECO:0007669"/>
    <property type="project" value="InterPro"/>
</dbReference>
<protein>
    <submittedName>
        <fullName evidence="4">Cobalamin (Vitamin B12) biosynthesis CbiG protein</fullName>
    </submittedName>
</protein>
<dbReference type="PANTHER" id="PTHR37477:SF1">
    <property type="entry name" value="COBALT-PRECORRIN-5A HYDROLASE"/>
    <property type="match status" value="1"/>
</dbReference>
<dbReference type="Gene3D" id="3.30.420.180">
    <property type="entry name" value="CobE/GbiG C-terminal domain"/>
    <property type="match status" value="1"/>
</dbReference>
<dbReference type="SUPFAM" id="SSF159664">
    <property type="entry name" value="CobE/GbiG C-terminal domain-like"/>
    <property type="match status" value="1"/>
</dbReference>
<dbReference type="KEGG" id="dae:Dtox_1295"/>
<organism evidence="4 5">
    <name type="scientific">Desulfofarcimen acetoxidans (strain ATCC 49208 / DSM 771 / KCTC 5769 / VKM B-1644 / 5575)</name>
    <name type="common">Desulfotomaculum acetoxidans</name>
    <dbReference type="NCBI Taxonomy" id="485916"/>
    <lineage>
        <taxon>Bacteria</taxon>
        <taxon>Bacillati</taxon>
        <taxon>Bacillota</taxon>
        <taxon>Clostridia</taxon>
        <taxon>Eubacteriales</taxon>
        <taxon>Peptococcaceae</taxon>
        <taxon>Desulfofarcimen</taxon>
    </lineage>
</organism>
<dbReference type="AlphaFoldDB" id="C8W688"/>
<dbReference type="Pfam" id="PF11760">
    <property type="entry name" value="CbiG_N"/>
    <property type="match status" value="1"/>
</dbReference>
<dbReference type="PANTHER" id="PTHR37477">
    <property type="entry name" value="COBALT-PRECORRIN-5A HYDROLASE"/>
    <property type="match status" value="1"/>
</dbReference>
<dbReference type="OrthoDB" id="9781023at2"/>
<dbReference type="InterPro" id="IPR021744">
    <property type="entry name" value="CbiG_N"/>
</dbReference>
<dbReference type="InterPro" id="IPR038029">
    <property type="entry name" value="GbiG_N_sf"/>
</dbReference>
<sequence length="368" mass="40227">MKTAVVTVTREGSLLGQKLSAILKKYDNYQVDLYVPARYAELIPGSVPYEKPMSLLIKNIFSERQAIVMVMALGIVIRMIAPHIQSKLSDPAVVVLDEKGQHVISALSGHLGGANRLTSLLAAELGACPVITTATDVQNRPAIDLVAQEYNLIPEPQAMVKEVNSALVNGDQVTLYTDYRLNIKAMPNFAISAMKDFQYQLPAGNDRQVLLTNKVLPGLRNTLFLRPGNLVVGIGCRQGTEKNQIEKVLQQVLEQAGKSIYSIKCFATVDIRANEPGLTGLAADFKIPLLVFSREEIRQAYSKYPGVFQHSDFVQEKIGVGGVCEPVTLLACPQARLISPKTKQNGVTIAIAEDDWRWSGSVPEALNT</sequence>
<evidence type="ECO:0000313" key="5">
    <source>
        <dbReference type="Proteomes" id="UP000002217"/>
    </source>
</evidence>
<feature type="domain" description="Cobalamin biosynthesis central region" evidence="3">
    <location>
        <begin position="141"/>
        <end position="227"/>
    </location>
</feature>
<dbReference type="Proteomes" id="UP000002217">
    <property type="component" value="Chromosome"/>
</dbReference>
<dbReference type="eggNOG" id="COG2073">
    <property type="taxonomic scope" value="Bacteria"/>
</dbReference>
<keyword evidence="5" id="KW-1185">Reference proteome</keyword>
<dbReference type="InterPro" id="IPR036518">
    <property type="entry name" value="CobE/GbiG_C_sf"/>
</dbReference>
<dbReference type="Gene3D" id="3.40.50.11220">
    <property type="match status" value="1"/>
</dbReference>
<name>C8W688_DESAS</name>